<comment type="caution">
    <text evidence="2">The sequence shown here is derived from an EMBL/GenBank/DDBJ whole genome shotgun (WGS) entry which is preliminary data.</text>
</comment>
<sequence length="760" mass="83278">MSANSLSTRAPRQAAKKASTKFEAQLMSSPVKADQKAAPAKAPKRTRSRPNLEKAASSPPKRSAALSKSVPPRSRPRKRPISLDSRKSDDEESDLTSLSGRSVSPAPRSQQAASARPLLPDSDDTDYVWVLLDFNGEVYSLDQEDDGVQRIWWPAVRLRRTDGQYRVRLFGKLGKAKERVVESPHDGNIVPFVENEAIRFRNPAYATPSAKSAAASPRKRRKLDDKSGLEGQWRLAQLEAISEYEENEMPAPTFLHSVVGLKDDKLPPLPDSDSSELSEVVSSGRWSPAPLDSSVEIPGELVFARETSKKIGNVYWPAKVIGFTPGTGPSKPSKYQITWMDTTPGEVERESFYMYEEEGFGTCVVGKFQSSFQEVVKDADVDEGPRGSSPEPRDPPPSGKPFRDLSVREQFVYCKPVLQAILRDEYPPARALHARYMIGGTSRKQVTEEAPKRGMMDPHDVEELQRCVVEWCLRDLRETTTTEVEQPDGGSSGARVEVTGSNEETGVGEAEKSRIHTLPLDDTVLDPATSVVVAQLNDNQMQDVEGEEDPATQEILCNPPSPSTTVRGSSPALPPPSSSFSSSVDVNMEVEEPEVADQDGASPTDETAPPPTSAGAEPNAVAPPSVPEPTPSVDLEDAFDGESTLTDASDVSALIATQTPPRQIGCPEYEELPTITKLDYCLNVLLPELIIQINNWRAGRRTSVALLPAPQEAALHTLGAADKEIRDWVFDVLRMRKQKESELEKEKKVIGGTASRPRKR</sequence>
<feature type="region of interest" description="Disordered" evidence="1">
    <location>
        <begin position="739"/>
        <end position="760"/>
    </location>
</feature>
<proteinExistence type="predicted"/>
<evidence type="ECO:0000256" key="1">
    <source>
        <dbReference type="SAM" id="MobiDB-lite"/>
    </source>
</evidence>
<dbReference type="EMBL" id="JARKIB010000023">
    <property type="protein sequence ID" value="KAJ7766701.1"/>
    <property type="molecule type" value="Genomic_DNA"/>
</dbReference>
<feature type="region of interest" description="Disordered" evidence="1">
    <location>
        <begin position="543"/>
        <end position="635"/>
    </location>
</feature>
<gene>
    <name evidence="2" type="ORF">B0H16DRAFT_1882733</name>
</gene>
<dbReference type="AlphaFoldDB" id="A0AAD7NLX1"/>
<feature type="compositionally biased region" description="Low complexity" evidence="1">
    <location>
        <begin position="95"/>
        <end position="117"/>
    </location>
</feature>
<evidence type="ECO:0008006" key="4">
    <source>
        <dbReference type="Google" id="ProtNLM"/>
    </source>
</evidence>
<name>A0AAD7NLX1_9AGAR</name>
<organism evidence="2 3">
    <name type="scientific">Mycena metata</name>
    <dbReference type="NCBI Taxonomy" id="1033252"/>
    <lineage>
        <taxon>Eukaryota</taxon>
        <taxon>Fungi</taxon>
        <taxon>Dikarya</taxon>
        <taxon>Basidiomycota</taxon>
        <taxon>Agaricomycotina</taxon>
        <taxon>Agaricomycetes</taxon>
        <taxon>Agaricomycetidae</taxon>
        <taxon>Agaricales</taxon>
        <taxon>Marasmiineae</taxon>
        <taxon>Mycenaceae</taxon>
        <taxon>Mycena</taxon>
    </lineage>
</organism>
<feature type="region of interest" description="Disordered" evidence="1">
    <location>
        <begin position="380"/>
        <end position="402"/>
    </location>
</feature>
<feature type="region of interest" description="Disordered" evidence="1">
    <location>
        <begin position="204"/>
        <end position="226"/>
    </location>
</feature>
<feature type="compositionally biased region" description="Basic and acidic residues" evidence="1">
    <location>
        <begin position="739"/>
        <end position="749"/>
    </location>
</feature>
<feature type="region of interest" description="Disordered" evidence="1">
    <location>
        <begin position="1"/>
        <end position="119"/>
    </location>
</feature>
<evidence type="ECO:0000313" key="2">
    <source>
        <dbReference type="EMBL" id="KAJ7766701.1"/>
    </source>
</evidence>
<evidence type="ECO:0000313" key="3">
    <source>
        <dbReference type="Proteomes" id="UP001215598"/>
    </source>
</evidence>
<feature type="compositionally biased region" description="Acidic residues" evidence="1">
    <location>
        <begin position="588"/>
        <end position="597"/>
    </location>
</feature>
<feature type="compositionally biased region" description="Low complexity" evidence="1">
    <location>
        <begin position="30"/>
        <end position="41"/>
    </location>
</feature>
<feature type="compositionally biased region" description="Low complexity" evidence="1">
    <location>
        <begin position="204"/>
        <end position="216"/>
    </location>
</feature>
<feature type="compositionally biased region" description="Polar residues" evidence="1">
    <location>
        <begin position="1"/>
        <end position="10"/>
    </location>
</feature>
<keyword evidence="3" id="KW-1185">Reference proteome</keyword>
<feature type="compositionally biased region" description="Low complexity" evidence="1">
    <location>
        <begin position="54"/>
        <end position="72"/>
    </location>
</feature>
<feature type="region of interest" description="Disordered" evidence="1">
    <location>
        <begin position="480"/>
        <end position="521"/>
    </location>
</feature>
<dbReference type="Proteomes" id="UP001215598">
    <property type="component" value="Unassembled WGS sequence"/>
</dbReference>
<protein>
    <recommendedName>
        <fullName evidence="4">PWWP domain-containing protein</fullName>
    </recommendedName>
</protein>
<accession>A0AAD7NLX1</accession>
<reference evidence="2" key="1">
    <citation type="submission" date="2023-03" db="EMBL/GenBank/DDBJ databases">
        <title>Massive genome expansion in bonnet fungi (Mycena s.s.) driven by repeated elements and novel gene families across ecological guilds.</title>
        <authorList>
            <consortium name="Lawrence Berkeley National Laboratory"/>
            <person name="Harder C.B."/>
            <person name="Miyauchi S."/>
            <person name="Viragh M."/>
            <person name="Kuo A."/>
            <person name="Thoen E."/>
            <person name="Andreopoulos B."/>
            <person name="Lu D."/>
            <person name="Skrede I."/>
            <person name="Drula E."/>
            <person name="Henrissat B."/>
            <person name="Morin E."/>
            <person name="Kohler A."/>
            <person name="Barry K."/>
            <person name="LaButti K."/>
            <person name="Morin E."/>
            <person name="Salamov A."/>
            <person name="Lipzen A."/>
            <person name="Mereny Z."/>
            <person name="Hegedus B."/>
            <person name="Baldrian P."/>
            <person name="Stursova M."/>
            <person name="Weitz H."/>
            <person name="Taylor A."/>
            <person name="Grigoriev I.V."/>
            <person name="Nagy L.G."/>
            <person name="Martin F."/>
            <person name="Kauserud H."/>
        </authorList>
    </citation>
    <scope>NUCLEOTIDE SEQUENCE</scope>
    <source>
        <strain evidence="2">CBHHK182m</strain>
    </source>
</reference>